<evidence type="ECO:0000256" key="1">
    <source>
        <dbReference type="SAM" id="MobiDB-lite"/>
    </source>
</evidence>
<evidence type="ECO:0000313" key="3">
    <source>
        <dbReference type="EMBL" id="MED6144275.1"/>
    </source>
</evidence>
<protein>
    <recommendedName>
        <fullName evidence="2">PB1-like domain-containing protein</fullName>
    </recommendedName>
</protein>
<accession>A0ABU6T7G3</accession>
<gene>
    <name evidence="3" type="ORF">PIB30_014135</name>
</gene>
<proteinExistence type="predicted"/>
<sequence length="283" mass="32020">MGEDMYVPVFHHGGRFEEVDGVLCYLDGSVKRWQAMDIDLVCFFDLKDFLNELGYKKYKKLLWHDTRDPDLNTSLHHIKGDAEINELRGVVVRNMGPKEFHIYVEHVVDTPVVVEDSNDDSESELEKVKKKKVLRVKSPKKKCPTKKRDYGLPKSGKAQLSPKTAKRKQSKKYTGARRKHVLRNGNCAVDDGPDQNSGPEPELGLSSKASNPRADHDRAATSEGGYGPSVDLDAYEQDSDYERPYEYESEAFNSPVSSEDEGGTAYDAFNEDTEYGEVEFKVE</sequence>
<feature type="compositionally biased region" description="Basic residues" evidence="1">
    <location>
        <begin position="164"/>
        <end position="182"/>
    </location>
</feature>
<name>A0ABU6T7G3_9FABA</name>
<feature type="compositionally biased region" description="Basic residues" evidence="1">
    <location>
        <begin position="135"/>
        <end position="145"/>
    </location>
</feature>
<evidence type="ECO:0000313" key="4">
    <source>
        <dbReference type="Proteomes" id="UP001341840"/>
    </source>
</evidence>
<dbReference type="Pfam" id="PF26130">
    <property type="entry name" value="PB1-like"/>
    <property type="match status" value="1"/>
</dbReference>
<feature type="domain" description="PB1-like" evidence="2">
    <location>
        <begin position="3"/>
        <end position="106"/>
    </location>
</feature>
<dbReference type="Proteomes" id="UP001341840">
    <property type="component" value="Unassembled WGS sequence"/>
</dbReference>
<comment type="caution">
    <text evidence="3">The sequence shown here is derived from an EMBL/GenBank/DDBJ whole genome shotgun (WGS) entry which is preliminary data.</text>
</comment>
<dbReference type="EMBL" id="JASCZI010090658">
    <property type="protein sequence ID" value="MED6144275.1"/>
    <property type="molecule type" value="Genomic_DNA"/>
</dbReference>
<reference evidence="3 4" key="1">
    <citation type="journal article" date="2023" name="Plants (Basel)">
        <title>Bridging the Gap: Combining Genomics and Transcriptomics Approaches to Understand Stylosanthes scabra, an Orphan Legume from the Brazilian Caatinga.</title>
        <authorList>
            <person name="Ferreira-Neto J.R.C."/>
            <person name="da Silva M.D."/>
            <person name="Binneck E."/>
            <person name="de Melo N.F."/>
            <person name="da Silva R.H."/>
            <person name="de Melo A.L.T.M."/>
            <person name="Pandolfi V."/>
            <person name="Bustamante F.O."/>
            <person name="Brasileiro-Vidal A.C."/>
            <person name="Benko-Iseppon A.M."/>
        </authorList>
    </citation>
    <scope>NUCLEOTIDE SEQUENCE [LARGE SCALE GENOMIC DNA]</scope>
    <source>
        <tissue evidence="3">Leaves</tissue>
    </source>
</reference>
<evidence type="ECO:0000259" key="2">
    <source>
        <dbReference type="Pfam" id="PF26130"/>
    </source>
</evidence>
<feature type="region of interest" description="Disordered" evidence="1">
    <location>
        <begin position="135"/>
        <end position="283"/>
    </location>
</feature>
<dbReference type="InterPro" id="IPR058594">
    <property type="entry name" value="PB1-like_dom_pln"/>
</dbReference>
<organism evidence="3 4">
    <name type="scientific">Stylosanthes scabra</name>
    <dbReference type="NCBI Taxonomy" id="79078"/>
    <lineage>
        <taxon>Eukaryota</taxon>
        <taxon>Viridiplantae</taxon>
        <taxon>Streptophyta</taxon>
        <taxon>Embryophyta</taxon>
        <taxon>Tracheophyta</taxon>
        <taxon>Spermatophyta</taxon>
        <taxon>Magnoliopsida</taxon>
        <taxon>eudicotyledons</taxon>
        <taxon>Gunneridae</taxon>
        <taxon>Pentapetalae</taxon>
        <taxon>rosids</taxon>
        <taxon>fabids</taxon>
        <taxon>Fabales</taxon>
        <taxon>Fabaceae</taxon>
        <taxon>Papilionoideae</taxon>
        <taxon>50 kb inversion clade</taxon>
        <taxon>dalbergioids sensu lato</taxon>
        <taxon>Dalbergieae</taxon>
        <taxon>Pterocarpus clade</taxon>
        <taxon>Stylosanthes</taxon>
    </lineage>
</organism>
<keyword evidence="4" id="KW-1185">Reference proteome</keyword>